<organism evidence="9 10">
    <name type="scientific">Panagrolaimus superbus</name>
    <dbReference type="NCBI Taxonomy" id="310955"/>
    <lineage>
        <taxon>Eukaryota</taxon>
        <taxon>Metazoa</taxon>
        <taxon>Ecdysozoa</taxon>
        <taxon>Nematoda</taxon>
        <taxon>Chromadorea</taxon>
        <taxon>Rhabditida</taxon>
        <taxon>Tylenchina</taxon>
        <taxon>Panagrolaimomorpha</taxon>
        <taxon>Panagrolaimoidea</taxon>
        <taxon>Panagrolaimidae</taxon>
        <taxon>Panagrolaimus</taxon>
    </lineage>
</organism>
<dbReference type="InterPro" id="IPR011009">
    <property type="entry name" value="Kinase-like_dom_sf"/>
</dbReference>
<dbReference type="GO" id="GO:0004674">
    <property type="term" value="F:protein serine/threonine kinase activity"/>
    <property type="evidence" value="ECO:0007669"/>
    <property type="project" value="UniProtKB-KW"/>
</dbReference>
<feature type="region of interest" description="Disordered" evidence="7">
    <location>
        <begin position="1"/>
        <end position="25"/>
    </location>
</feature>
<evidence type="ECO:0000256" key="1">
    <source>
        <dbReference type="ARBA" id="ARBA00004613"/>
    </source>
</evidence>
<dbReference type="InterPro" id="IPR004166">
    <property type="entry name" value="a-kinase_dom"/>
</dbReference>
<evidence type="ECO:0000259" key="8">
    <source>
        <dbReference type="PROSITE" id="PS51158"/>
    </source>
</evidence>
<evidence type="ECO:0000256" key="5">
    <source>
        <dbReference type="ARBA" id="ARBA00022729"/>
    </source>
</evidence>
<evidence type="ECO:0000256" key="7">
    <source>
        <dbReference type="SAM" id="MobiDB-lite"/>
    </source>
</evidence>
<evidence type="ECO:0000256" key="6">
    <source>
        <dbReference type="ARBA" id="ARBA00022777"/>
    </source>
</evidence>
<dbReference type="WBParaSite" id="PSU_v2.g6177.t1">
    <property type="protein sequence ID" value="PSU_v2.g6177.t1"/>
    <property type="gene ID" value="PSU_v2.g6177"/>
</dbReference>
<dbReference type="SUPFAM" id="SSF56112">
    <property type="entry name" value="Protein kinase-like (PK-like)"/>
    <property type="match status" value="1"/>
</dbReference>
<keyword evidence="4" id="KW-0808">Transferase</keyword>
<dbReference type="InterPro" id="IPR036465">
    <property type="entry name" value="vWFA_dom_sf"/>
</dbReference>
<dbReference type="PROSITE" id="PS51158">
    <property type="entry name" value="ALPHA_KINASE"/>
    <property type="match status" value="1"/>
</dbReference>
<reference evidence="10" key="1">
    <citation type="submission" date="2022-11" db="UniProtKB">
        <authorList>
            <consortium name="WormBaseParasite"/>
        </authorList>
    </citation>
    <scope>IDENTIFICATION</scope>
</reference>
<dbReference type="InterPro" id="IPR052969">
    <property type="entry name" value="Thr-specific_kinase-like"/>
</dbReference>
<dbReference type="SMART" id="SM00811">
    <property type="entry name" value="Alpha_kinase"/>
    <property type="match status" value="1"/>
</dbReference>
<protein>
    <submittedName>
        <fullName evidence="10">Alpha-type protein kinase domain-containing protein</fullName>
    </submittedName>
</protein>
<dbReference type="Pfam" id="PF02816">
    <property type="entry name" value="Alpha_kinase"/>
    <property type="match status" value="1"/>
</dbReference>
<dbReference type="SUPFAM" id="SSF53300">
    <property type="entry name" value="vWA-like"/>
    <property type="match status" value="1"/>
</dbReference>
<proteinExistence type="predicted"/>
<keyword evidence="5" id="KW-0732">Signal</keyword>
<feature type="domain" description="Alpha-type protein kinase" evidence="8">
    <location>
        <begin position="343"/>
        <end position="582"/>
    </location>
</feature>
<dbReference type="InterPro" id="IPR056861">
    <property type="entry name" value="HMCN1-like_VWA"/>
</dbReference>
<dbReference type="GO" id="GO:0005524">
    <property type="term" value="F:ATP binding"/>
    <property type="evidence" value="ECO:0007669"/>
    <property type="project" value="InterPro"/>
</dbReference>
<name>A0A914Z7F5_9BILA</name>
<evidence type="ECO:0000313" key="9">
    <source>
        <dbReference type="Proteomes" id="UP000887577"/>
    </source>
</evidence>
<keyword evidence="6" id="KW-0418">Kinase</keyword>
<accession>A0A914Z7F5</accession>
<dbReference type="Pfam" id="PF25106">
    <property type="entry name" value="VWA_4"/>
    <property type="match status" value="1"/>
</dbReference>
<keyword evidence="2" id="KW-0964">Secreted</keyword>
<evidence type="ECO:0000256" key="4">
    <source>
        <dbReference type="ARBA" id="ARBA00022679"/>
    </source>
</evidence>
<keyword evidence="9" id="KW-1185">Reference proteome</keyword>
<dbReference type="Proteomes" id="UP000887577">
    <property type="component" value="Unplaced"/>
</dbReference>
<evidence type="ECO:0000256" key="2">
    <source>
        <dbReference type="ARBA" id="ARBA00022525"/>
    </source>
</evidence>
<sequence>MSNITSWMAESVDDRPSTWTHERQLRRNPETAQLREMNKRLRTIYNEAGLNYGEDVVEKDLSERLKIAVNLRKTNVKGVLKNIRQAKNVEVCFLVDATGSMQPHINGVKDSIIQIVDLLKQPKDAISRRKKATANKLRLSMVAYRDFCDSKIYEICNFTESVEYFKNFCSGIIATGGGDGPEDVFGGMDKVLNLEWNDECGTKVIFHIADAPCHGRKYHDLEDSYPNGDPNGLSEYGLFEKLLEKKMDYYFGKINTHTDKMVSIFSAAYGKEIMQFDIKDVKAITSSVFTAVSTSVFFSTKATRDLANPRKTRTYTLVPEIPTWSMIQELTGRFLNFEIPESVHDVINDVPLIRNLPKRAVVQIAPKPFAHGAERYAFYGRDITKAADPENIVLKEYIIIGSGNAAARYEITNQIQTIASFFAMKFNQVFNENIGYNICIKFLKVQTLCIPGNNKEEARYFSCEKQYDQDDAFVRFTNNADYSILEETAEKLAIDIDFVRALTAFSHWTYQVSKGTLMVVDLQGIITKADDGHYTAILTDPALHCVDETRFGRMNLGKEGMDIFFKRHDCNKYCDALKLLPVLVDGEN</sequence>
<dbReference type="Gene3D" id="3.20.200.10">
    <property type="entry name" value="MHCK/EF2 kinase"/>
    <property type="match status" value="1"/>
</dbReference>
<evidence type="ECO:0000313" key="10">
    <source>
        <dbReference type="WBParaSite" id="PSU_v2.g6177.t1"/>
    </source>
</evidence>
<dbReference type="PANTHER" id="PTHR47763">
    <property type="entry name" value="ALPHA-PROTEIN KINASE VWKA"/>
    <property type="match status" value="1"/>
</dbReference>
<keyword evidence="3" id="KW-0723">Serine/threonine-protein kinase</keyword>
<dbReference type="Gene3D" id="3.40.50.410">
    <property type="entry name" value="von Willebrand factor, type A domain"/>
    <property type="match status" value="1"/>
</dbReference>
<dbReference type="PANTHER" id="PTHR47763:SF4">
    <property type="entry name" value="ALPHA-PROTEIN KINASE VWKA"/>
    <property type="match status" value="1"/>
</dbReference>
<comment type="subcellular location">
    <subcellularLocation>
        <location evidence="1">Secreted</location>
    </subcellularLocation>
</comment>
<evidence type="ECO:0000256" key="3">
    <source>
        <dbReference type="ARBA" id="ARBA00022527"/>
    </source>
</evidence>
<feature type="compositionally biased region" description="Basic and acidic residues" evidence="7">
    <location>
        <begin position="12"/>
        <end position="25"/>
    </location>
</feature>
<dbReference type="AlphaFoldDB" id="A0A914Z7F5"/>